<dbReference type="InterPro" id="IPR057739">
    <property type="entry name" value="Glyco_hydro_29_N"/>
</dbReference>
<keyword evidence="4" id="KW-0732">Signal</keyword>
<protein>
    <recommendedName>
        <fullName evidence="3">alpha-L-fucosidase</fullName>
        <ecNumber evidence="3">3.2.1.51</ecNumber>
    </recommendedName>
</protein>
<accession>A0A3P7MND3</accession>
<dbReference type="EMBL" id="UYRU01073921">
    <property type="protein sequence ID" value="VDN24018.1"/>
    <property type="molecule type" value="Genomic_DNA"/>
</dbReference>
<evidence type="ECO:0000256" key="4">
    <source>
        <dbReference type="ARBA" id="ARBA00022729"/>
    </source>
</evidence>
<dbReference type="InterPro" id="IPR017853">
    <property type="entry name" value="GH"/>
</dbReference>
<organism evidence="8 9">
    <name type="scientific">Dibothriocephalus latus</name>
    <name type="common">Fish tapeworm</name>
    <name type="synonym">Diphyllobothrium latum</name>
    <dbReference type="NCBI Taxonomy" id="60516"/>
    <lineage>
        <taxon>Eukaryota</taxon>
        <taxon>Metazoa</taxon>
        <taxon>Spiralia</taxon>
        <taxon>Lophotrochozoa</taxon>
        <taxon>Platyhelminthes</taxon>
        <taxon>Cestoda</taxon>
        <taxon>Eucestoda</taxon>
        <taxon>Diphyllobothriidea</taxon>
        <taxon>Diphyllobothriidae</taxon>
        <taxon>Dibothriocephalus</taxon>
    </lineage>
</organism>
<sequence length="147" mass="16933">MPELYDLVERYRPSVIWSDGCPSTSDYWKAKEFMAWLYNDSPVKDFVVVNDRWGSDVECAHGDFLTCQDRPILPFVKPQELMETLVEVIAFGGNFLINVGPTAWGTIDPIFEERLLTMGDWLAVNGMAIYDSVPWVVQKDPKRPKLW</sequence>
<dbReference type="Proteomes" id="UP000281553">
    <property type="component" value="Unassembled WGS sequence"/>
</dbReference>
<evidence type="ECO:0000259" key="7">
    <source>
        <dbReference type="Pfam" id="PF01120"/>
    </source>
</evidence>
<dbReference type="GO" id="GO:0005764">
    <property type="term" value="C:lysosome"/>
    <property type="evidence" value="ECO:0007669"/>
    <property type="project" value="TreeGrafter"/>
</dbReference>
<dbReference type="Pfam" id="PF01120">
    <property type="entry name" value="Alpha_L_fucos"/>
    <property type="match status" value="2"/>
</dbReference>
<dbReference type="PANTHER" id="PTHR10030">
    <property type="entry name" value="ALPHA-L-FUCOSIDASE"/>
    <property type="match status" value="1"/>
</dbReference>
<dbReference type="PANTHER" id="PTHR10030:SF37">
    <property type="entry name" value="ALPHA-L-FUCOSIDASE-RELATED"/>
    <property type="match status" value="1"/>
</dbReference>
<evidence type="ECO:0000256" key="1">
    <source>
        <dbReference type="ARBA" id="ARBA00004071"/>
    </source>
</evidence>
<feature type="domain" description="Glycoside hydrolase family 29 N-terminal" evidence="7">
    <location>
        <begin position="1"/>
        <end position="70"/>
    </location>
</feature>
<dbReference type="EC" id="3.2.1.51" evidence="3"/>
<dbReference type="Gene3D" id="3.20.20.80">
    <property type="entry name" value="Glycosidases"/>
    <property type="match status" value="2"/>
</dbReference>
<evidence type="ECO:0000256" key="2">
    <source>
        <dbReference type="ARBA" id="ARBA00007951"/>
    </source>
</evidence>
<dbReference type="GO" id="GO:0006004">
    <property type="term" value="P:fucose metabolic process"/>
    <property type="evidence" value="ECO:0007669"/>
    <property type="project" value="InterPro"/>
</dbReference>
<evidence type="ECO:0000256" key="3">
    <source>
        <dbReference type="ARBA" id="ARBA00012662"/>
    </source>
</evidence>
<dbReference type="GO" id="GO:0004560">
    <property type="term" value="F:alpha-L-fucosidase activity"/>
    <property type="evidence" value="ECO:0007669"/>
    <property type="project" value="UniProtKB-EC"/>
</dbReference>
<name>A0A3P7MND3_DIBLA</name>
<dbReference type="InterPro" id="IPR016286">
    <property type="entry name" value="FUC_metazoa-typ"/>
</dbReference>
<gene>
    <name evidence="8" type="ORF">DILT_LOCUS14363</name>
</gene>
<dbReference type="SMART" id="SM00812">
    <property type="entry name" value="Alpha_L_fucos"/>
    <property type="match status" value="1"/>
</dbReference>
<keyword evidence="6" id="KW-0326">Glycosidase</keyword>
<dbReference type="InterPro" id="IPR000933">
    <property type="entry name" value="Glyco_hydro_29"/>
</dbReference>
<evidence type="ECO:0000313" key="8">
    <source>
        <dbReference type="EMBL" id="VDN24018.1"/>
    </source>
</evidence>
<dbReference type="OrthoDB" id="6039950at2759"/>
<dbReference type="SUPFAM" id="SSF51445">
    <property type="entry name" value="(Trans)glycosidases"/>
    <property type="match status" value="1"/>
</dbReference>
<keyword evidence="5" id="KW-0378">Hydrolase</keyword>
<dbReference type="PRINTS" id="PR00741">
    <property type="entry name" value="GLHYDRLASE29"/>
</dbReference>
<reference evidence="8 9" key="1">
    <citation type="submission" date="2018-11" db="EMBL/GenBank/DDBJ databases">
        <authorList>
            <consortium name="Pathogen Informatics"/>
        </authorList>
    </citation>
    <scope>NUCLEOTIDE SEQUENCE [LARGE SCALE GENOMIC DNA]</scope>
</reference>
<dbReference type="GO" id="GO:0016139">
    <property type="term" value="P:glycoside catabolic process"/>
    <property type="evidence" value="ECO:0007669"/>
    <property type="project" value="TreeGrafter"/>
</dbReference>
<evidence type="ECO:0000256" key="5">
    <source>
        <dbReference type="ARBA" id="ARBA00022801"/>
    </source>
</evidence>
<comment type="similarity">
    <text evidence="2">Belongs to the glycosyl hydrolase 29 family.</text>
</comment>
<comment type="function">
    <text evidence="1">Alpha-L-fucosidase is responsible for hydrolyzing the alpha-1,6-linked fucose joined to the reducing-end N-acetylglucosamine of the carbohydrate moieties of glycoproteins.</text>
</comment>
<evidence type="ECO:0000256" key="6">
    <source>
        <dbReference type="ARBA" id="ARBA00023295"/>
    </source>
</evidence>
<dbReference type="AlphaFoldDB" id="A0A3P7MND3"/>
<proteinExistence type="inferred from homology"/>
<feature type="domain" description="Glycoside hydrolase family 29 N-terminal" evidence="7">
    <location>
        <begin position="76"/>
        <end position="126"/>
    </location>
</feature>
<keyword evidence="9" id="KW-1185">Reference proteome</keyword>
<evidence type="ECO:0000313" key="9">
    <source>
        <dbReference type="Proteomes" id="UP000281553"/>
    </source>
</evidence>